<comment type="caution">
    <text evidence="1">The sequence shown here is derived from an EMBL/GenBank/DDBJ whole genome shotgun (WGS) entry which is preliminary data.</text>
</comment>
<organism evidence="1 2">
    <name type="scientific">Blautia segnis</name>
    <dbReference type="NCBI Taxonomy" id="2763030"/>
    <lineage>
        <taxon>Bacteria</taxon>
        <taxon>Bacillati</taxon>
        <taxon>Bacillota</taxon>
        <taxon>Clostridia</taxon>
        <taxon>Lachnospirales</taxon>
        <taxon>Lachnospiraceae</taxon>
        <taxon>Blautia</taxon>
    </lineage>
</organism>
<dbReference type="RefSeq" id="WP_186901859.1">
    <property type="nucleotide sequence ID" value="NZ_JACOOT010000039.1"/>
</dbReference>
<name>A0A8I0AF91_9FIRM</name>
<dbReference type="EMBL" id="JACOOT010000039">
    <property type="protein sequence ID" value="MBC5652661.1"/>
    <property type="molecule type" value="Genomic_DNA"/>
</dbReference>
<reference evidence="1 2" key="1">
    <citation type="submission" date="2020-08" db="EMBL/GenBank/DDBJ databases">
        <title>Genome public.</title>
        <authorList>
            <person name="Liu C."/>
            <person name="Sun Q."/>
        </authorList>
    </citation>
    <scope>NUCLEOTIDE SEQUENCE [LARGE SCALE GENOMIC DNA]</scope>
    <source>
        <strain evidence="1 2">BX17</strain>
    </source>
</reference>
<sequence>MTETKSVKTLKKQLGAAIAMVLVAAVALGSSTYAWFVNNTKVTAENVDVTAKAANNLLITHGDGETNAKWGTVATLADYDSKDFAPVSTIGSDTYADLKFFKDNAWKTDTDGTYNASEFVDATAGTEYYKDTVTLKASQKSNLYLDKETVFDIAAKTEQATANDTATTLRVALVVKGNGIATYNGAYIYQVDKDNLTDSYNTTLLTLGADGVKKAISGASTSADIVGKNIDTTNGVTKYLHTGTTNTTPNLATTPTNNAMATEFNDADVLYQFTKPDDTVTIDVYIWMEGCDADCNSSVVKNITQQKVTTTLGFCVGAAQ</sequence>
<gene>
    <name evidence="1" type="ORF">H8S54_16515</name>
</gene>
<evidence type="ECO:0000313" key="1">
    <source>
        <dbReference type="EMBL" id="MBC5652661.1"/>
    </source>
</evidence>
<keyword evidence="2" id="KW-1185">Reference proteome</keyword>
<evidence type="ECO:0000313" key="2">
    <source>
        <dbReference type="Proteomes" id="UP000652847"/>
    </source>
</evidence>
<dbReference type="Proteomes" id="UP000652847">
    <property type="component" value="Unassembled WGS sequence"/>
</dbReference>
<dbReference type="AlphaFoldDB" id="A0A8I0AF91"/>
<proteinExistence type="predicted"/>
<protein>
    <submittedName>
        <fullName evidence="1">Uncharacterized protein</fullName>
    </submittedName>
</protein>
<accession>A0A8I0AF91</accession>